<keyword evidence="3" id="KW-0496">Mitochondrion</keyword>
<dbReference type="Proteomes" id="UP000053825">
    <property type="component" value="Unassembled WGS sequence"/>
</dbReference>
<dbReference type="PANTHER" id="PTHR13194">
    <property type="entry name" value="COMPLEX I INTERMEDIATE-ASSOCIATED PROTEIN 30"/>
    <property type="match status" value="1"/>
</dbReference>
<evidence type="ECO:0000256" key="4">
    <source>
        <dbReference type="ARBA" id="ARBA00023186"/>
    </source>
</evidence>
<evidence type="ECO:0000313" key="6">
    <source>
        <dbReference type="EMBL" id="KOC61990.1"/>
    </source>
</evidence>
<dbReference type="InterPro" id="IPR013857">
    <property type="entry name" value="NADH-UbQ_OxRdtase-assoc_prot30"/>
</dbReference>
<dbReference type="InterPro" id="IPR039131">
    <property type="entry name" value="NDUFAF1"/>
</dbReference>
<feature type="non-terminal residue" evidence="6">
    <location>
        <position position="1"/>
    </location>
</feature>
<dbReference type="GO" id="GO:0006120">
    <property type="term" value="P:mitochondrial electron transport, NADH to ubiquinone"/>
    <property type="evidence" value="ECO:0007669"/>
    <property type="project" value="TreeGrafter"/>
</dbReference>
<dbReference type="STRING" id="597456.A0A0L7QTP0"/>
<dbReference type="AlphaFoldDB" id="A0A0L7QTP0"/>
<evidence type="ECO:0000259" key="5">
    <source>
        <dbReference type="Pfam" id="PF08547"/>
    </source>
</evidence>
<dbReference type="EMBL" id="KQ414741">
    <property type="protein sequence ID" value="KOC61990.1"/>
    <property type="molecule type" value="Genomic_DNA"/>
</dbReference>
<proteinExistence type="inferred from homology"/>
<keyword evidence="7" id="KW-1185">Reference proteome</keyword>
<sequence length="282" mass="33229">NIMFPFLNPRLRILLINKRTIFEPPRSGYPVVYDKPPENLRFLARFRRACQEWKSEWNLYIQEFKAKLTLNPKCFVQNEDDIIWKFDGTKKSLDQWIVNSDQDYSHGYSTAKLELSSHGTGIFHGILDTRVPKDGRTVRSGYCNITSVRKCKSFKRKILLDWTNYNELVLRIRGDGRCYMLNLLCGQYFDITRNYAFHYVMYTRGGPHWQVVRIPFAKFLFASKGVIDDMQFPLTSHCIKNFGITLADKKPGPFKLEIDHISICMNSNLFETFAYEMYDIHK</sequence>
<evidence type="ECO:0000256" key="1">
    <source>
        <dbReference type="ARBA" id="ARBA00004173"/>
    </source>
</evidence>
<accession>A0A0L7QTP0</accession>
<dbReference type="GO" id="GO:0005739">
    <property type="term" value="C:mitochondrion"/>
    <property type="evidence" value="ECO:0007669"/>
    <property type="project" value="UniProtKB-SubCell"/>
</dbReference>
<name>A0A0L7QTP0_9HYME</name>
<dbReference type="SUPFAM" id="SSF49785">
    <property type="entry name" value="Galactose-binding domain-like"/>
    <property type="match status" value="1"/>
</dbReference>
<protein>
    <submittedName>
        <fullName evidence="6">Putative complex I intermediate-associated protein 30, mitochondrial</fullName>
    </submittedName>
</protein>
<keyword evidence="4" id="KW-0143">Chaperone</keyword>
<dbReference type="GO" id="GO:0032981">
    <property type="term" value="P:mitochondrial respiratory chain complex I assembly"/>
    <property type="evidence" value="ECO:0007669"/>
    <property type="project" value="TreeGrafter"/>
</dbReference>
<feature type="domain" description="NADH:ubiquinone oxidoreductase intermediate-associated protein 30" evidence="5">
    <location>
        <begin position="86"/>
        <end position="258"/>
    </location>
</feature>
<dbReference type="OrthoDB" id="42561at2759"/>
<comment type="subcellular location">
    <subcellularLocation>
        <location evidence="1">Mitochondrion</location>
    </subcellularLocation>
</comment>
<dbReference type="GO" id="GO:0051082">
    <property type="term" value="F:unfolded protein binding"/>
    <property type="evidence" value="ECO:0007669"/>
    <property type="project" value="TreeGrafter"/>
</dbReference>
<organism evidence="6 7">
    <name type="scientific">Habropoda laboriosa</name>
    <dbReference type="NCBI Taxonomy" id="597456"/>
    <lineage>
        <taxon>Eukaryota</taxon>
        <taxon>Metazoa</taxon>
        <taxon>Ecdysozoa</taxon>
        <taxon>Arthropoda</taxon>
        <taxon>Hexapoda</taxon>
        <taxon>Insecta</taxon>
        <taxon>Pterygota</taxon>
        <taxon>Neoptera</taxon>
        <taxon>Endopterygota</taxon>
        <taxon>Hymenoptera</taxon>
        <taxon>Apocrita</taxon>
        <taxon>Aculeata</taxon>
        <taxon>Apoidea</taxon>
        <taxon>Anthophila</taxon>
        <taxon>Apidae</taxon>
        <taxon>Habropoda</taxon>
    </lineage>
</organism>
<comment type="similarity">
    <text evidence="2">Belongs to the CIA30 family.</text>
</comment>
<evidence type="ECO:0000313" key="7">
    <source>
        <dbReference type="Proteomes" id="UP000053825"/>
    </source>
</evidence>
<evidence type="ECO:0000256" key="2">
    <source>
        <dbReference type="ARBA" id="ARBA00007884"/>
    </source>
</evidence>
<dbReference type="InterPro" id="IPR008979">
    <property type="entry name" value="Galactose-bd-like_sf"/>
</dbReference>
<dbReference type="Pfam" id="PF08547">
    <property type="entry name" value="CIA30"/>
    <property type="match status" value="1"/>
</dbReference>
<gene>
    <name evidence="6" type="ORF">WH47_05879</name>
</gene>
<evidence type="ECO:0000256" key="3">
    <source>
        <dbReference type="ARBA" id="ARBA00023128"/>
    </source>
</evidence>
<reference evidence="6 7" key="1">
    <citation type="submission" date="2015-07" db="EMBL/GenBank/DDBJ databases">
        <title>The genome of Habropoda laboriosa.</title>
        <authorList>
            <person name="Pan H."/>
            <person name="Kapheim K."/>
        </authorList>
    </citation>
    <scope>NUCLEOTIDE SEQUENCE [LARGE SCALE GENOMIC DNA]</scope>
    <source>
        <strain evidence="6">0110345459</strain>
    </source>
</reference>
<dbReference type="PANTHER" id="PTHR13194:SF18">
    <property type="entry name" value="COMPLEX I INTERMEDIATE-ASSOCIATED PROTEIN 30, MITOCHONDRIAL"/>
    <property type="match status" value="1"/>
</dbReference>